<proteinExistence type="predicted"/>
<dbReference type="PANTHER" id="PTHR15681">
    <property type="entry name" value="MAD2L1-BINDING PROTEIN"/>
    <property type="match status" value="1"/>
</dbReference>
<dbReference type="VEuPathDB" id="VectorBase:ACHR001036"/>
<dbReference type="AlphaFoldDB" id="A0A182JRA4"/>
<keyword evidence="2" id="KW-1185">Reference proteome</keyword>
<name>A0A182JRA4_9DIPT</name>
<organism evidence="1 2">
    <name type="scientific">Anopheles christyi</name>
    <dbReference type="NCBI Taxonomy" id="43041"/>
    <lineage>
        <taxon>Eukaryota</taxon>
        <taxon>Metazoa</taxon>
        <taxon>Ecdysozoa</taxon>
        <taxon>Arthropoda</taxon>
        <taxon>Hexapoda</taxon>
        <taxon>Insecta</taxon>
        <taxon>Pterygota</taxon>
        <taxon>Neoptera</taxon>
        <taxon>Endopterygota</taxon>
        <taxon>Diptera</taxon>
        <taxon>Nematocera</taxon>
        <taxon>Culicoidea</taxon>
        <taxon>Culicidae</taxon>
        <taxon>Anophelinae</taxon>
        <taxon>Anopheles</taxon>
    </lineage>
</organism>
<dbReference type="EnsemblMetazoa" id="ACHR001036-RA">
    <property type="protein sequence ID" value="ACHR001036-PA"/>
    <property type="gene ID" value="ACHR001036"/>
</dbReference>
<protein>
    <submittedName>
        <fullName evidence="1">Uncharacterized protein</fullName>
    </submittedName>
</protein>
<dbReference type="Proteomes" id="UP000075881">
    <property type="component" value="Unassembled WGS sequence"/>
</dbReference>
<reference evidence="2" key="1">
    <citation type="submission" date="2013-03" db="EMBL/GenBank/DDBJ databases">
        <title>The Genome Sequence of Anopheles christyi ACHKN1017.</title>
        <authorList>
            <consortium name="The Broad Institute Genomics Platform"/>
            <person name="Neafsey D.E."/>
            <person name="Besansky N."/>
            <person name="Walker B."/>
            <person name="Young S.K."/>
            <person name="Zeng Q."/>
            <person name="Gargeya S."/>
            <person name="Fitzgerald M."/>
            <person name="Haas B."/>
            <person name="Abouelleil A."/>
            <person name="Allen A.W."/>
            <person name="Alvarado L."/>
            <person name="Arachchi H.M."/>
            <person name="Berlin A.M."/>
            <person name="Chapman S.B."/>
            <person name="Gainer-Dewar J."/>
            <person name="Goldberg J."/>
            <person name="Griggs A."/>
            <person name="Gujja S."/>
            <person name="Hansen M."/>
            <person name="Howarth C."/>
            <person name="Imamovic A."/>
            <person name="Ireland A."/>
            <person name="Larimer J."/>
            <person name="McCowan C."/>
            <person name="Murphy C."/>
            <person name="Pearson M."/>
            <person name="Poon T.W."/>
            <person name="Priest M."/>
            <person name="Roberts A."/>
            <person name="Saif S."/>
            <person name="Shea T."/>
            <person name="Sisk P."/>
            <person name="Sykes S."/>
            <person name="Wortman J."/>
            <person name="Nusbaum C."/>
            <person name="Birren B."/>
        </authorList>
    </citation>
    <scope>NUCLEOTIDE SEQUENCE [LARGE SCALE GENOMIC DNA]</scope>
    <source>
        <strain evidence="2">ACHKN1017</strain>
    </source>
</reference>
<dbReference type="InterPro" id="IPR009511">
    <property type="entry name" value="MAD1/Cdc20-bound-Mad2-bd"/>
</dbReference>
<dbReference type="Gene3D" id="3.30.900.20">
    <property type="match status" value="1"/>
</dbReference>
<dbReference type="GO" id="GO:0007096">
    <property type="term" value="P:regulation of exit from mitosis"/>
    <property type="evidence" value="ECO:0007669"/>
    <property type="project" value="InterPro"/>
</dbReference>
<dbReference type="Pfam" id="PF06581">
    <property type="entry name" value="p31comet"/>
    <property type="match status" value="1"/>
</dbReference>
<dbReference type="GO" id="GO:0005634">
    <property type="term" value="C:nucleus"/>
    <property type="evidence" value="ECO:0007669"/>
    <property type="project" value="InterPro"/>
</dbReference>
<sequence>MDEISIDLEIPFITRGCASRIIRTIVELLLYNRTQIPFPYTTFRAMVKKLEPAETTDDTHSMADIRIKKQREKAHHVVKCVEMVFDTIAKILSDDLPIDELMIIFGKTIYTAKEAFVVTLPAVEKNHFGENHQRSLEKVLRKIGLQLTLCDHMVSAQATTGDTNVFVMLQSAASLHSKYGMNLLENFQLSKRCTKYAIKLKTTKKEGAETENGCCKRLEIFSEEETEQSCALTAIHRETTTGPESGSVNEWFQPFLGCIKMFVTLNVDLIN</sequence>
<accession>A0A182JRA4</accession>
<reference evidence="1" key="2">
    <citation type="submission" date="2020-05" db="UniProtKB">
        <authorList>
            <consortium name="EnsemblMetazoa"/>
        </authorList>
    </citation>
    <scope>IDENTIFICATION</scope>
    <source>
        <strain evidence="1">ACHKN1017</strain>
    </source>
</reference>
<dbReference type="PANTHER" id="PTHR15681:SF1">
    <property type="entry name" value="MAD2L1-BINDING PROTEIN"/>
    <property type="match status" value="1"/>
</dbReference>
<dbReference type="InterPro" id="IPR053729">
    <property type="entry name" value="MAD2L1BP_domain_sf"/>
</dbReference>
<evidence type="ECO:0000313" key="2">
    <source>
        <dbReference type="Proteomes" id="UP000075881"/>
    </source>
</evidence>
<evidence type="ECO:0000313" key="1">
    <source>
        <dbReference type="EnsemblMetazoa" id="ACHR001036-PA"/>
    </source>
</evidence>